<evidence type="ECO:0008006" key="4">
    <source>
        <dbReference type="Google" id="ProtNLM"/>
    </source>
</evidence>
<protein>
    <recommendedName>
        <fullName evidence="4">DUF2782 domain-containing protein</fullName>
    </recommendedName>
</protein>
<proteinExistence type="predicted"/>
<evidence type="ECO:0000256" key="1">
    <source>
        <dbReference type="SAM" id="SignalP"/>
    </source>
</evidence>
<comment type="caution">
    <text evidence="2">The sequence shown here is derived from an EMBL/GenBank/DDBJ whole genome shotgun (WGS) entry which is preliminary data.</text>
</comment>
<organism evidence="2 3">
    <name type="scientific">Uliginosibacterium flavum</name>
    <dbReference type="NCBI Taxonomy" id="1396831"/>
    <lineage>
        <taxon>Bacteria</taxon>
        <taxon>Pseudomonadati</taxon>
        <taxon>Pseudomonadota</taxon>
        <taxon>Betaproteobacteria</taxon>
        <taxon>Rhodocyclales</taxon>
        <taxon>Zoogloeaceae</taxon>
        <taxon>Uliginosibacterium</taxon>
    </lineage>
</organism>
<keyword evidence="3" id="KW-1185">Reference proteome</keyword>
<reference evidence="2 3" key="1">
    <citation type="submission" date="2024-07" db="EMBL/GenBank/DDBJ databases">
        <title>Uliginosibacterium flavum JJ3220;KACC:17644.</title>
        <authorList>
            <person name="Kim M.K."/>
        </authorList>
    </citation>
    <scope>NUCLEOTIDE SEQUENCE [LARGE SCALE GENOMIC DNA]</scope>
    <source>
        <strain evidence="2 3">KACC:17644</strain>
    </source>
</reference>
<dbReference type="Proteomes" id="UP001549691">
    <property type="component" value="Unassembled WGS sequence"/>
</dbReference>
<evidence type="ECO:0000313" key="2">
    <source>
        <dbReference type="EMBL" id="MET7015768.1"/>
    </source>
</evidence>
<accession>A0ABV2TQF5</accession>
<dbReference type="RefSeq" id="WP_354602223.1">
    <property type="nucleotide sequence ID" value="NZ_JBEWZI010000021.1"/>
</dbReference>
<name>A0ABV2TQF5_9RHOO</name>
<dbReference type="EMBL" id="JBEWZI010000021">
    <property type="protein sequence ID" value="MET7015768.1"/>
    <property type="molecule type" value="Genomic_DNA"/>
</dbReference>
<feature type="chain" id="PRO_5047261947" description="DUF2782 domain-containing protein" evidence="1">
    <location>
        <begin position="22"/>
        <end position="108"/>
    </location>
</feature>
<sequence>MSLHRALMMLLCCGLSAVAQAQSQSAPELDRTPVEATTASGDKVRLFPNGRWEFVDAKKAEVAKKAAEAYPENKTRPVDAQGGLFGVGRTIMPGDKDYNRGSLSPKAR</sequence>
<evidence type="ECO:0000313" key="3">
    <source>
        <dbReference type="Proteomes" id="UP001549691"/>
    </source>
</evidence>
<feature type="signal peptide" evidence="1">
    <location>
        <begin position="1"/>
        <end position="21"/>
    </location>
</feature>
<gene>
    <name evidence="2" type="ORF">ABXR19_16375</name>
</gene>
<keyword evidence="1" id="KW-0732">Signal</keyword>